<name>A0A517NYZ6_9BACT</name>
<reference evidence="5 6" key="1">
    <citation type="submission" date="2019-02" db="EMBL/GenBank/DDBJ databases">
        <title>Deep-cultivation of Planctomycetes and their phenomic and genomic characterization uncovers novel biology.</title>
        <authorList>
            <person name="Wiegand S."/>
            <person name="Jogler M."/>
            <person name="Boedeker C."/>
            <person name="Pinto D."/>
            <person name="Vollmers J."/>
            <person name="Rivas-Marin E."/>
            <person name="Kohn T."/>
            <person name="Peeters S.H."/>
            <person name="Heuer A."/>
            <person name="Rast P."/>
            <person name="Oberbeckmann S."/>
            <person name="Bunk B."/>
            <person name="Jeske O."/>
            <person name="Meyerdierks A."/>
            <person name="Storesund J.E."/>
            <person name="Kallscheuer N."/>
            <person name="Luecker S."/>
            <person name="Lage O.M."/>
            <person name="Pohl T."/>
            <person name="Merkel B.J."/>
            <person name="Hornburger P."/>
            <person name="Mueller R.-W."/>
            <person name="Bruemmer F."/>
            <person name="Labrenz M."/>
            <person name="Spormann A.M."/>
            <person name="Op den Camp H."/>
            <person name="Overmann J."/>
            <person name="Amann R."/>
            <person name="Jetten M.S.M."/>
            <person name="Mascher T."/>
            <person name="Medema M.H."/>
            <person name="Devos D.P."/>
            <person name="Kaster A.-K."/>
            <person name="Ovreas L."/>
            <person name="Rohde M."/>
            <person name="Galperin M.Y."/>
            <person name="Jogler C."/>
        </authorList>
    </citation>
    <scope>NUCLEOTIDE SEQUENCE [LARGE SCALE GENOMIC DNA]</scope>
    <source>
        <strain evidence="5 6">K23_9</strain>
    </source>
</reference>
<dbReference type="Gene3D" id="1.25.40.10">
    <property type="entry name" value="Tetratricopeptide repeat domain"/>
    <property type="match status" value="1"/>
</dbReference>
<dbReference type="PROSITE" id="PS50005">
    <property type="entry name" value="TPR"/>
    <property type="match status" value="1"/>
</dbReference>
<evidence type="ECO:0000256" key="3">
    <source>
        <dbReference type="PROSITE-ProRule" id="PRU00339"/>
    </source>
</evidence>
<accession>A0A517NYZ6</accession>
<dbReference type="InterPro" id="IPR051012">
    <property type="entry name" value="CellSynth/LPSAsmb/PSIAsmb"/>
</dbReference>
<keyword evidence="6" id="KW-1185">Reference proteome</keyword>
<protein>
    <submittedName>
        <fullName evidence="5">Photosystem I assembly protein Ycf3</fullName>
    </submittedName>
</protein>
<dbReference type="SMART" id="SM00028">
    <property type="entry name" value="TPR"/>
    <property type="match status" value="3"/>
</dbReference>
<dbReference type="Proteomes" id="UP000319817">
    <property type="component" value="Chromosome"/>
</dbReference>
<evidence type="ECO:0000256" key="4">
    <source>
        <dbReference type="SAM" id="MobiDB-lite"/>
    </source>
</evidence>
<evidence type="ECO:0000256" key="2">
    <source>
        <dbReference type="ARBA" id="ARBA00022803"/>
    </source>
</evidence>
<organism evidence="5 6">
    <name type="scientific">Stieleria marina</name>
    <dbReference type="NCBI Taxonomy" id="1930275"/>
    <lineage>
        <taxon>Bacteria</taxon>
        <taxon>Pseudomonadati</taxon>
        <taxon>Planctomycetota</taxon>
        <taxon>Planctomycetia</taxon>
        <taxon>Pirellulales</taxon>
        <taxon>Pirellulaceae</taxon>
        <taxon>Stieleria</taxon>
    </lineage>
</organism>
<evidence type="ECO:0000313" key="6">
    <source>
        <dbReference type="Proteomes" id="UP000319817"/>
    </source>
</evidence>
<dbReference type="InterPro" id="IPR011990">
    <property type="entry name" value="TPR-like_helical_dom_sf"/>
</dbReference>
<dbReference type="AlphaFoldDB" id="A0A517NYZ6"/>
<dbReference type="RefSeq" id="WP_419189215.1">
    <property type="nucleotide sequence ID" value="NZ_CP036526.1"/>
</dbReference>
<feature type="repeat" description="TPR" evidence="3">
    <location>
        <begin position="124"/>
        <end position="157"/>
    </location>
</feature>
<feature type="compositionally biased region" description="Polar residues" evidence="4">
    <location>
        <begin position="175"/>
        <end position="193"/>
    </location>
</feature>
<evidence type="ECO:0000313" key="5">
    <source>
        <dbReference type="EMBL" id="QDT12352.1"/>
    </source>
</evidence>
<gene>
    <name evidence="5" type="ORF">K239x_43610</name>
</gene>
<dbReference type="EMBL" id="CP036526">
    <property type="protein sequence ID" value="QDT12352.1"/>
    <property type="molecule type" value="Genomic_DNA"/>
</dbReference>
<dbReference type="InterPro" id="IPR019734">
    <property type="entry name" value="TPR_rpt"/>
</dbReference>
<sequence length="193" mass="21222">MLERNKAFAESEKLYREILVSEPDHPEARHRLGVVLLRTEQIDQAIKCLSDAVQQGDPSTGLLGDLGYAQMLAGDLPAAEQTLRTAVEAAPDNERIVNNLGMVVGFQGNTEESLALFRRVNNESEAQSNLAFVLSGLGKLDDAKDRYHQALNRDPKLKQAARGLAEFHRTFEAANKSNSPAPRNSKSSRSPLQ</sequence>
<dbReference type="Pfam" id="PF13432">
    <property type="entry name" value="TPR_16"/>
    <property type="match status" value="1"/>
</dbReference>
<dbReference type="SUPFAM" id="SSF48452">
    <property type="entry name" value="TPR-like"/>
    <property type="match status" value="1"/>
</dbReference>
<proteinExistence type="predicted"/>
<dbReference type="PANTHER" id="PTHR45586:SF1">
    <property type="entry name" value="LIPOPOLYSACCHARIDE ASSEMBLY PROTEIN B"/>
    <property type="match status" value="1"/>
</dbReference>
<feature type="region of interest" description="Disordered" evidence="4">
    <location>
        <begin position="172"/>
        <end position="193"/>
    </location>
</feature>
<keyword evidence="2 3" id="KW-0802">TPR repeat</keyword>
<dbReference type="PANTHER" id="PTHR45586">
    <property type="entry name" value="TPR REPEAT-CONTAINING PROTEIN PA4667"/>
    <property type="match status" value="1"/>
</dbReference>
<keyword evidence="1" id="KW-0677">Repeat</keyword>
<evidence type="ECO:0000256" key="1">
    <source>
        <dbReference type="ARBA" id="ARBA00022737"/>
    </source>
</evidence>